<feature type="domain" description="Multidrug resistance protein MdtA-like barrel-sandwich hybrid" evidence="4">
    <location>
        <begin position="79"/>
        <end position="215"/>
    </location>
</feature>
<dbReference type="InterPro" id="IPR058625">
    <property type="entry name" value="MdtA-like_BSH"/>
</dbReference>
<feature type="domain" description="Multidrug resistance protein MdtA-like C-terminal permuted SH3" evidence="6">
    <location>
        <begin position="318"/>
        <end position="378"/>
    </location>
</feature>
<dbReference type="InterPro" id="IPR006143">
    <property type="entry name" value="RND_pump_MFP"/>
</dbReference>
<evidence type="ECO:0000259" key="5">
    <source>
        <dbReference type="Pfam" id="PF25944"/>
    </source>
</evidence>
<dbReference type="PANTHER" id="PTHR30158:SF10">
    <property type="entry name" value="CATION EFFLUX PUMP"/>
    <property type="match status" value="1"/>
</dbReference>
<evidence type="ECO:0000259" key="3">
    <source>
        <dbReference type="Pfam" id="PF25876"/>
    </source>
</evidence>
<dbReference type="Pfam" id="PF25967">
    <property type="entry name" value="RND-MFP_C"/>
    <property type="match status" value="1"/>
</dbReference>
<dbReference type="SUPFAM" id="SSF111369">
    <property type="entry name" value="HlyD-like secretion proteins"/>
    <property type="match status" value="1"/>
</dbReference>
<comment type="similarity">
    <text evidence="2">Belongs to the membrane fusion protein (MFP) (TC 8.A.1) family.</text>
</comment>
<evidence type="ECO:0000256" key="2">
    <source>
        <dbReference type="ARBA" id="ARBA00009477"/>
    </source>
</evidence>
<name>A0A7X5UAQ7_9GAMM</name>
<dbReference type="InterPro" id="IPR058627">
    <property type="entry name" value="MdtA-like_C"/>
</dbReference>
<evidence type="ECO:0000313" key="7">
    <source>
        <dbReference type="EMBL" id="NII06879.1"/>
    </source>
</evidence>
<dbReference type="Pfam" id="PF25876">
    <property type="entry name" value="HH_MFP_RND"/>
    <property type="match status" value="1"/>
</dbReference>
<evidence type="ECO:0000313" key="8">
    <source>
        <dbReference type="Proteomes" id="UP000490980"/>
    </source>
</evidence>
<proteinExistence type="inferred from homology"/>
<sequence>MSTTPENSTVPKSASNMRWRSVASLLSIAVLAGIGIVVVPATKTSAAPVAPLPTVSVAKPLHREITQWDDYVGRFEPSRTVDIRPRVSGQVAAVHFTDGALVHKGDLLFTLDKRPFEAALAEARGNLASAQSDLVLARADLTRSEHLVGDDAMAQGEMDRLKARVGAATAAVTSATARVQGRSLDLEFTEVRSPIDGRVSDRRIDPGNLVATGDGRNGTLLTTVNALDPIYFVFDASEAMFLKSRRAENAGKSEAVADVRLQDEADYRWHGRVDFIDNGLDPRAGTVRMRAVIDNPAYFLTPGMFGNMRLADRGAASALLVPDEAIQTDQADKLVLVVTTDGTVKAQRVQTGPLVEGLRVVESGLSGNESVVVSGVQYATPGSKVEGKPVTISPVATPSGVAAPLAASEATLVPQTSPHRLTSQGS</sequence>
<dbReference type="Gene3D" id="2.40.50.100">
    <property type="match status" value="1"/>
</dbReference>
<organism evidence="7 8">
    <name type="scientific">Luteibacter anthropi</name>
    <dbReference type="NCBI Taxonomy" id="564369"/>
    <lineage>
        <taxon>Bacteria</taxon>
        <taxon>Pseudomonadati</taxon>
        <taxon>Pseudomonadota</taxon>
        <taxon>Gammaproteobacteria</taxon>
        <taxon>Lysobacterales</taxon>
        <taxon>Rhodanobacteraceae</taxon>
        <taxon>Luteibacter</taxon>
    </lineage>
</organism>
<dbReference type="AlphaFoldDB" id="A0A7X5UAQ7"/>
<protein>
    <submittedName>
        <fullName evidence="7">Efflux RND transporter periplasmic adaptor subunit</fullName>
    </submittedName>
</protein>
<dbReference type="Gene3D" id="1.10.287.470">
    <property type="entry name" value="Helix hairpin bin"/>
    <property type="match status" value="1"/>
</dbReference>
<accession>A0A7X5UAQ7</accession>
<comment type="subcellular location">
    <subcellularLocation>
        <location evidence="1">Cell inner membrane</location>
        <topology evidence="1">Lipid-anchor</topology>
    </subcellularLocation>
</comment>
<dbReference type="Pfam" id="PF25917">
    <property type="entry name" value="BSH_RND"/>
    <property type="match status" value="1"/>
</dbReference>
<dbReference type="GO" id="GO:0005886">
    <property type="term" value="C:plasma membrane"/>
    <property type="evidence" value="ECO:0007669"/>
    <property type="project" value="TreeGrafter"/>
</dbReference>
<reference evidence="7 8" key="1">
    <citation type="submission" date="2020-03" db="EMBL/GenBank/DDBJ databases">
        <authorList>
            <person name="Lai Q."/>
        </authorList>
    </citation>
    <scope>NUCLEOTIDE SEQUENCE [LARGE SCALE GENOMIC DNA]</scope>
    <source>
        <strain evidence="7 8">CCUG 25036</strain>
    </source>
</reference>
<dbReference type="GO" id="GO:0030313">
    <property type="term" value="C:cell envelope"/>
    <property type="evidence" value="ECO:0007669"/>
    <property type="project" value="UniProtKB-SubCell"/>
</dbReference>
<dbReference type="GO" id="GO:0046677">
    <property type="term" value="P:response to antibiotic"/>
    <property type="evidence" value="ECO:0007669"/>
    <property type="project" value="TreeGrafter"/>
</dbReference>
<gene>
    <name evidence="7" type="ORF">HBF25_10820</name>
</gene>
<keyword evidence="8" id="KW-1185">Reference proteome</keyword>
<comment type="caution">
    <text evidence="7">The sequence shown here is derived from an EMBL/GenBank/DDBJ whole genome shotgun (WGS) entry which is preliminary data.</text>
</comment>
<dbReference type="NCBIfam" id="TIGR01730">
    <property type="entry name" value="RND_mfp"/>
    <property type="match status" value="1"/>
</dbReference>
<feature type="domain" description="Multidrug resistance protein MdtA-like beta-barrel" evidence="5">
    <location>
        <begin position="229"/>
        <end position="310"/>
    </location>
</feature>
<dbReference type="InterPro" id="IPR058624">
    <property type="entry name" value="MdtA-like_HH"/>
</dbReference>
<evidence type="ECO:0000259" key="6">
    <source>
        <dbReference type="Pfam" id="PF25967"/>
    </source>
</evidence>
<evidence type="ECO:0000259" key="4">
    <source>
        <dbReference type="Pfam" id="PF25917"/>
    </source>
</evidence>
<evidence type="ECO:0000256" key="1">
    <source>
        <dbReference type="ARBA" id="ARBA00004519"/>
    </source>
</evidence>
<dbReference type="GO" id="GO:0022857">
    <property type="term" value="F:transmembrane transporter activity"/>
    <property type="evidence" value="ECO:0007669"/>
    <property type="project" value="InterPro"/>
</dbReference>
<dbReference type="EMBL" id="JAARLZ010000005">
    <property type="protein sequence ID" value="NII06879.1"/>
    <property type="molecule type" value="Genomic_DNA"/>
</dbReference>
<feature type="domain" description="Multidrug resistance protein MdtA-like alpha-helical hairpin" evidence="3">
    <location>
        <begin position="120"/>
        <end position="189"/>
    </location>
</feature>
<dbReference type="Proteomes" id="UP000490980">
    <property type="component" value="Unassembled WGS sequence"/>
</dbReference>
<dbReference type="InterPro" id="IPR058626">
    <property type="entry name" value="MdtA-like_b-barrel"/>
</dbReference>
<dbReference type="Pfam" id="PF25944">
    <property type="entry name" value="Beta-barrel_RND"/>
    <property type="match status" value="1"/>
</dbReference>
<dbReference type="Gene3D" id="2.40.30.170">
    <property type="match status" value="1"/>
</dbReference>
<dbReference type="PANTHER" id="PTHR30158">
    <property type="entry name" value="ACRA/E-RELATED COMPONENT OF DRUG EFFLUX TRANSPORTER"/>
    <property type="match status" value="1"/>
</dbReference>
<dbReference type="Gene3D" id="2.40.420.20">
    <property type="match status" value="1"/>
</dbReference>